<comment type="caution">
    <text evidence="1">The sequence shown here is derived from an EMBL/GenBank/DDBJ whole genome shotgun (WGS) entry which is preliminary data.</text>
</comment>
<protein>
    <submittedName>
        <fullName evidence="1">Uncharacterized protein</fullName>
    </submittedName>
</protein>
<organism evidence="1 2">
    <name type="scientific">Paenibacillus helianthi</name>
    <dbReference type="NCBI Taxonomy" id="1349432"/>
    <lineage>
        <taxon>Bacteria</taxon>
        <taxon>Bacillati</taxon>
        <taxon>Bacillota</taxon>
        <taxon>Bacilli</taxon>
        <taxon>Bacillales</taxon>
        <taxon>Paenibacillaceae</taxon>
        <taxon>Paenibacillus</taxon>
    </lineage>
</organism>
<evidence type="ECO:0000313" key="1">
    <source>
        <dbReference type="EMBL" id="OKP83287.1"/>
    </source>
</evidence>
<sequence>MAGFSFPNVNGMNSVEELKNAVGKMTKELSWLLNNLDWKNINELHIPLDNGASIILDNEGITINDGVNLTFTAGIDGKVVMTGALVRSKTDYPLIKMDPEGDLFGAYTAEGKGVEIRSVGTNELADFSFVNGSDYASMSLPSSSTGLYMNGNSNLTLEFMNIYLRGYNSIQVIDWAQLKNEQTGVSMANELHNKADVSEAGYNMTFDPTSRNLKLWSKDGNLLAQVNIPA</sequence>
<name>A0ABX3EI42_9BACL</name>
<keyword evidence="2" id="KW-1185">Reference proteome</keyword>
<dbReference type="EMBL" id="LVWI01000062">
    <property type="protein sequence ID" value="OKP83287.1"/>
    <property type="molecule type" value="Genomic_DNA"/>
</dbReference>
<dbReference type="RefSeq" id="WP_074108617.1">
    <property type="nucleotide sequence ID" value="NZ_LVWI01000062.1"/>
</dbReference>
<evidence type="ECO:0000313" key="2">
    <source>
        <dbReference type="Proteomes" id="UP000186058"/>
    </source>
</evidence>
<reference evidence="1 2" key="1">
    <citation type="submission" date="2016-03" db="EMBL/GenBank/DDBJ databases">
        <authorList>
            <person name="Sant'Anna F.H."/>
            <person name="Ambrosini A."/>
            <person name="Souza R."/>
            <person name="Bach E."/>
            <person name="Fernandes G."/>
            <person name="Balsanelli E."/>
            <person name="Baura V.A."/>
            <person name="Souza E.M."/>
            <person name="Passaglia L."/>
        </authorList>
    </citation>
    <scope>NUCLEOTIDE SEQUENCE [LARGE SCALE GENOMIC DNA]</scope>
    <source>
        <strain evidence="1 2">P26E</strain>
    </source>
</reference>
<proteinExistence type="predicted"/>
<accession>A0ABX3EI42</accession>
<dbReference type="Proteomes" id="UP000186058">
    <property type="component" value="Unassembled WGS sequence"/>
</dbReference>
<gene>
    <name evidence="1" type="ORF">A3844_22800</name>
</gene>